<evidence type="ECO:0000313" key="5">
    <source>
        <dbReference type="Proteomes" id="UP000000333"/>
    </source>
</evidence>
<dbReference type="HOGENOM" id="CLU_060699_1_4_11"/>
<dbReference type="SUPFAM" id="SSF100950">
    <property type="entry name" value="NagB/RpiA/CoA transferase-like"/>
    <property type="match status" value="1"/>
</dbReference>
<dbReference type="PANTHER" id="PTHR30363">
    <property type="entry name" value="HTH-TYPE TRANSCRIPTIONAL REGULATOR SRLR-RELATED"/>
    <property type="match status" value="1"/>
</dbReference>
<dbReference type="GO" id="GO:0003700">
    <property type="term" value="F:DNA-binding transcription factor activity"/>
    <property type="evidence" value="ECO:0007669"/>
    <property type="project" value="InterPro"/>
</dbReference>
<keyword evidence="5" id="KW-1185">Reference proteome</keyword>
<dbReference type="SUPFAM" id="SSF46785">
    <property type="entry name" value="Winged helix' DNA-binding domain"/>
    <property type="match status" value="1"/>
</dbReference>
<evidence type="ECO:0000259" key="3">
    <source>
        <dbReference type="PROSITE" id="PS51000"/>
    </source>
</evidence>
<evidence type="ECO:0000256" key="2">
    <source>
        <dbReference type="ARBA" id="ARBA00023163"/>
    </source>
</evidence>
<dbReference type="SMART" id="SM01134">
    <property type="entry name" value="DeoRC"/>
    <property type="match status" value="1"/>
</dbReference>
<dbReference type="Gene3D" id="3.40.50.1360">
    <property type="match status" value="1"/>
</dbReference>
<gene>
    <name evidence="4" type="ordered locus">Olsu_1279</name>
</gene>
<dbReference type="PATRIC" id="fig|633147.7.peg.251"/>
<dbReference type="InterPro" id="IPR014036">
    <property type="entry name" value="DeoR-like_C"/>
</dbReference>
<sequence>MGFDDKKQDRMLAGERRARIAELVERNSSVSIANLKREFGISAVTARSDLSVLEEEGKLRRMYGGAVSLDLTRHVSVPKERMSVHMREKERIARRAAEYVRDGDTIGIDAGTTTLEFTKRLADKRDIAIVTNDFAIAEYVEDHLPDAELVVLGGTFRRNHRYAFGRLTSACLEMLHVDKAFLAANAFLPNQGFMTEYEPMALVKSELIAHARTSYVLMDASKVGASSFIRFAELPDIDVIVMDVDPDGIVSSAIRRQSLTTQLTIAS</sequence>
<dbReference type="Pfam" id="PF08220">
    <property type="entry name" value="HTH_DeoR"/>
    <property type="match status" value="1"/>
</dbReference>
<dbReference type="EMBL" id="CP002106">
    <property type="protein sequence ID" value="ADK68385.1"/>
    <property type="molecule type" value="Genomic_DNA"/>
</dbReference>
<evidence type="ECO:0000256" key="1">
    <source>
        <dbReference type="ARBA" id="ARBA00023015"/>
    </source>
</evidence>
<dbReference type="InterPro" id="IPR036390">
    <property type="entry name" value="WH_DNA-bd_sf"/>
</dbReference>
<name>E1QW82_OLSUV</name>
<dbReference type="PROSITE" id="PS51000">
    <property type="entry name" value="HTH_DEOR_2"/>
    <property type="match status" value="1"/>
</dbReference>
<organism evidence="4 5">
    <name type="scientific">Olsenella uli (strain ATCC 49627 / DSM 7084 / CCUG 31166 / CIP 109912 / JCM 12494 / LMG 11480 / NCIMB 702895 / VPI D76D-27C)</name>
    <name type="common">Lactobacillus uli</name>
    <dbReference type="NCBI Taxonomy" id="633147"/>
    <lineage>
        <taxon>Bacteria</taxon>
        <taxon>Bacillati</taxon>
        <taxon>Actinomycetota</taxon>
        <taxon>Coriobacteriia</taxon>
        <taxon>Coriobacteriales</taxon>
        <taxon>Atopobiaceae</taxon>
        <taxon>Olsenella</taxon>
    </lineage>
</organism>
<reference evidence="4 5" key="1">
    <citation type="journal article" date="2010" name="Stand. Genomic Sci.">
        <title>Complete genome sequence of Olsenella uli type strain (VPI D76D-27C).</title>
        <authorList>
            <person name="Goker M."/>
            <person name="Held B."/>
            <person name="Lucas S."/>
            <person name="Nolan M."/>
            <person name="Yasawong M."/>
            <person name="Glavina Del Rio T."/>
            <person name="Tice H."/>
            <person name="Cheng J.F."/>
            <person name="Bruce D."/>
            <person name="Detter J.C."/>
            <person name="Tapia R."/>
            <person name="Han C."/>
            <person name="Goodwin L."/>
            <person name="Pitluck S."/>
            <person name="Liolios K."/>
            <person name="Ivanova N."/>
            <person name="Mavromatis K."/>
            <person name="Mikhailova N."/>
            <person name="Pati A."/>
            <person name="Chen A."/>
            <person name="Palaniappan K."/>
            <person name="Land M."/>
            <person name="Hauser L."/>
            <person name="Chang Y.J."/>
            <person name="Jeffries C.D."/>
            <person name="Rohde M."/>
            <person name="Sikorski J."/>
            <person name="Pukall R."/>
            <person name="Woyke T."/>
            <person name="Bristow J."/>
            <person name="Eisen J.A."/>
            <person name="Markowitz V."/>
            <person name="Hugenholtz P."/>
            <person name="Kyrpides N.C."/>
            <person name="Klenk H.P."/>
            <person name="Lapidus A."/>
        </authorList>
    </citation>
    <scope>NUCLEOTIDE SEQUENCE [LARGE SCALE GENOMIC DNA]</scope>
    <source>
        <strain evidence="5">ATCC 49627 / DSM 7084 / CIP 109912 / JCM 12494 / NCIMB 702895 / VPI D76D-27C</strain>
    </source>
</reference>
<dbReference type="RefSeq" id="WP_013252137.1">
    <property type="nucleotide sequence ID" value="NC_014363.1"/>
</dbReference>
<protein>
    <submittedName>
        <fullName evidence="4">Transcriptional regulator, DeoR family</fullName>
    </submittedName>
</protein>
<accession>E1QW82</accession>
<keyword evidence="1" id="KW-0805">Transcription regulation</keyword>
<dbReference type="InterPro" id="IPR050313">
    <property type="entry name" value="Carb_Metab_HTH_regulators"/>
</dbReference>
<proteinExistence type="predicted"/>
<dbReference type="eggNOG" id="COG1349">
    <property type="taxonomic scope" value="Bacteria"/>
</dbReference>
<dbReference type="InterPro" id="IPR037171">
    <property type="entry name" value="NagB/RpiA_transferase-like"/>
</dbReference>
<dbReference type="AlphaFoldDB" id="E1QW82"/>
<dbReference type="GeneID" id="78512690"/>
<keyword evidence="2" id="KW-0804">Transcription</keyword>
<dbReference type="KEGG" id="ols:Olsu_1279"/>
<dbReference type="SMART" id="SM00420">
    <property type="entry name" value="HTH_DEOR"/>
    <property type="match status" value="1"/>
</dbReference>
<dbReference type="Proteomes" id="UP000000333">
    <property type="component" value="Chromosome"/>
</dbReference>
<evidence type="ECO:0000313" key="4">
    <source>
        <dbReference type="EMBL" id="ADK68385.1"/>
    </source>
</evidence>
<dbReference type="Pfam" id="PF00455">
    <property type="entry name" value="DeoRC"/>
    <property type="match status" value="1"/>
</dbReference>
<dbReference type="InterPro" id="IPR001034">
    <property type="entry name" value="DeoR_HTH"/>
</dbReference>
<dbReference type="PANTHER" id="PTHR30363:SF44">
    <property type="entry name" value="AGA OPERON TRANSCRIPTIONAL REPRESSOR-RELATED"/>
    <property type="match status" value="1"/>
</dbReference>
<dbReference type="STRING" id="633147.Olsu_1279"/>
<dbReference type="OrthoDB" id="7688673at2"/>
<feature type="domain" description="HTH deoR-type" evidence="3">
    <location>
        <begin position="13"/>
        <end position="68"/>
    </location>
</feature>